<comment type="caution">
    <text evidence="1">The sequence shown here is derived from an EMBL/GenBank/DDBJ whole genome shotgun (WGS) entry which is preliminary data.</text>
</comment>
<accession>A0A9J5XA14</accession>
<evidence type="ECO:0000313" key="1">
    <source>
        <dbReference type="EMBL" id="KAG5584389.1"/>
    </source>
</evidence>
<protein>
    <submittedName>
        <fullName evidence="1">Uncharacterized protein</fullName>
    </submittedName>
</protein>
<dbReference type="EMBL" id="JACXVP010000009">
    <property type="protein sequence ID" value="KAG5584389.1"/>
    <property type="molecule type" value="Genomic_DNA"/>
</dbReference>
<sequence>MRRNNILAQIGNQKLIASNIAEAYTSTSEINIEHPMYKEFMNFIQSRQVQGNNPPSYSSAVADEGNENIEVFDKNEKDEIMTRYFDTSSFAVPTYKYRMHYEIILSSIGSAEFQHFYPANTKKGPGYVTAQDIILPPYAKIADNTQQKKTKLANEINKFKEKLQLEGELEEKEENNQDNLPEIRIDEINNDDLDEQHSETSETYTKLLTNIDNTKNLEVNAGDIDMDEKPNTSGIKNPKNLKYYNTNYEQNDKEKVI</sequence>
<dbReference type="OrthoDB" id="1326664at2759"/>
<name>A0A9J5XA14_SOLCO</name>
<proteinExistence type="predicted"/>
<reference evidence="1 2" key="1">
    <citation type="submission" date="2020-09" db="EMBL/GenBank/DDBJ databases">
        <title>De no assembly of potato wild relative species, Solanum commersonii.</title>
        <authorList>
            <person name="Cho K."/>
        </authorList>
    </citation>
    <scope>NUCLEOTIDE SEQUENCE [LARGE SCALE GENOMIC DNA]</scope>
    <source>
        <strain evidence="1">LZ3.2</strain>
        <tissue evidence="1">Leaf</tissue>
    </source>
</reference>
<organism evidence="1 2">
    <name type="scientific">Solanum commersonii</name>
    <name type="common">Commerson's wild potato</name>
    <name type="synonym">Commerson's nightshade</name>
    <dbReference type="NCBI Taxonomy" id="4109"/>
    <lineage>
        <taxon>Eukaryota</taxon>
        <taxon>Viridiplantae</taxon>
        <taxon>Streptophyta</taxon>
        <taxon>Embryophyta</taxon>
        <taxon>Tracheophyta</taxon>
        <taxon>Spermatophyta</taxon>
        <taxon>Magnoliopsida</taxon>
        <taxon>eudicotyledons</taxon>
        <taxon>Gunneridae</taxon>
        <taxon>Pentapetalae</taxon>
        <taxon>asterids</taxon>
        <taxon>lamiids</taxon>
        <taxon>Solanales</taxon>
        <taxon>Solanaceae</taxon>
        <taxon>Solanoideae</taxon>
        <taxon>Solaneae</taxon>
        <taxon>Solanum</taxon>
    </lineage>
</organism>
<evidence type="ECO:0000313" key="2">
    <source>
        <dbReference type="Proteomes" id="UP000824120"/>
    </source>
</evidence>
<gene>
    <name evidence="1" type="ORF">H5410_044823</name>
</gene>
<dbReference type="AlphaFoldDB" id="A0A9J5XA14"/>
<keyword evidence="2" id="KW-1185">Reference proteome</keyword>
<dbReference type="Proteomes" id="UP000824120">
    <property type="component" value="Chromosome 9"/>
</dbReference>